<keyword evidence="2" id="KW-1185">Reference proteome</keyword>
<protein>
    <submittedName>
        <fullName evidence="1">Uncharacterized protein</fullName>
    </submittedName>
</protein>
<proteinExistence type="predicted"/>
<dbReference type="EMBL" id="FXUF01000004">
    <property type="protein sequence ID" value="SMP51921.1"/>
    <property type="molecule type" value="Genomic_DNA"/>
</dbReference>
<accession>A0AA45WVH8</accession>
<dbReference type="InterPro" id="IPR010982">
    <property type="entry name" value="Lambda_DNA-bd_dom_sf"/>
</dbReference>
<reference evidence="1" key="1">
    <citation type="submission" date="2017-05" db="EMBL/GenBank/DDBJ databases">
        <authorList>
            <person name="Varghese N."/>
            <person name="Submissions S."/>
        </authorList>
    </citation>
    <scope>NUCLEOTIDE SEQUENCE</scope>
    <source>
        <strain evidence="1">Su22</strain>
    </source>
</reference>
<dbReference type="Proteomes" id="UP001158066">
    <property type="component" value="Unassembled WGS sequence"/>
</dbReference>
<gene>
    <name evidence="1" type="ORF">SAMN06296020_104151</name>
</gene>
<sequence>MDFAEKLNALMDLFSISNSRLAKRLSVDPSLISKWRHGNRLPARSAGYVKEIVFFFYEQYVESDALLQHRLRRILGESAELHLDDSEMALKQFLLEWLIAEENGENQEGMSPSSAQGRQVIQLMQQLMNVEAAPVPQPSMAAPAPIGGNIHQYHLHAGRSGRRKAVIEFLDLVLEMKPPQELLLLSQENLGWMMEDPAFIAEWNRKLTAVLASGHQVTIIHHMDRENDDLLNIMKYWIPLHLTGNVRSWYFPRYRELPFQNTYFIIRNQAAVFASVNEETPEDQYYTFFFRDPLVARILENSYQSLLKECMPLVRFYTATRLESYMEQVVKLEEEAGTWIGWKNGLSGSCLSLPLYEQLMVQEGIKSEERWRRLQLHQKRLEAFRKNIPHFSYVEVLPLNLLNQLSRGTQAVLNPLESFTTKPLRLKEEQVISLLESMVDRLRKYPNYEVYLANKNPLWQDLNMSLGYKENQAALAGSLGPGKERPVTLLTGEGNMTQVFEGFLDTALDSIPGNFRNRQRVIAKLEKVIAYHRNRYQNSWNRG</sequence>
<evidence type="ECO:0000313" key="1">
    <source>
        <dbReference type="EMBL" id="SMP51921.1"/>
    </source>
</evidence>
<dbReference type="AlphaFoldDB" id="A0AA45WVH8"/>
<dbReference type="Gene3D" id="1.10.260.40">
    <property type="entry name" value="lambda repressor-like DNA-binding domains"/>
    <property type="match status" value="1"/>
</dbReference>
<name>A0AA45WVH8_9CLOT</name>
<dbReference type="RefSeq" id="WP_283408823.1">
    <property type="nucleotide sequence ID" value="NZ_FXUF01000004.1"/>
</dbReference>
<evidence type="ECO:0000313" key="2">
    <source>
        <dbReference type="Proteomes" id="UP001158066"/>
    </source>
</evidence>
<dbReference type="GO" id="GO:0003677">
    <property type="term" value="F:DNA binding"/>
    <property type="evidence" value="ECO:0007669"/>
    <property type="project" value="InterPro"/>
</dbReference>
<comment type="caution">
    <text evidence="1">The sequence shown here is derived from an EMBL/GenBank/DDBJ whole genome shotgun (WGS) entry which is preliminary data.</text>
</comment>
<organism evidence="1 2">
    <name type="scientific">Anoxynatronum buryatiense</name>
    <dbReference type="NCBI Taxonomy" id="489973"/>
    <lineage>
        <taxon>Bacteria</taxon>
        <taxon>Bacillati</taxon>
        <taxon>Bacillota</taxon>
        <taxon>Clostridia</taxon>
        <taxon>Eubacteriales</taxon>
        <taxon>Clostridiaceae</taxon>
        <taxon>Anoxynatronum</taxon>
    </lineage>
</organism>